<organism evidence="7 8">
    <name type="scientific">Paraburkholderia acidicola</name>
    <dbReference type="NCBI Taxonomy" id="1912599"/>
    <lineage>
        <taxon>Bacteria</taxon>
        <taxon>Pseudomonadati</taxon>
        <taxon>Pseudomonadota</taxon>
        <taxon>Betaproteobacteria</taxon>
        <taxon>Burkholderiales</taxon>
        <taxon>Burkholderiaceae</taxon>
        <taxon>Paraburkholderia</taxon>
    </lineage>
</organism>
<feature type="transmembrane region" description="Helical" evidence="6">
    <location>
        <begin position="59"/>
        <end position="80"/>
    </location>
</feature>
<feature type="transmembrane region" description="Helical" evidence="6">
    <location>
        <begin position="209"/>
        <end position="232"/>
    </location>
</feature>
<feature type="transmembrane region" description="Helical" evidence="6">
    <location>
        <begin position="453"/>
        <end position="476"/>
    </location>
</feature>
<evidence type="ECO:0000256" key="4">
    <source>
        <dbReference type="ARBA" id="ARBA00022989"/>
    </source>
</evidence>
<keyword evidence="5 6" id="KW-0472">Membrane</keyword>
<evidence type="ECO:0000256" key="6">
    <source>
        <dbReference type="SAM" id="Phobius"/>
    </source>
</evidence>
<dbReference type="Pfam" id="PF13520">
    <property type="entry name" value="AA_permease_2"/>
    <property type="match status" value="1"/>
</dbReference>
<keyword evidence="2" id="KW-1003">Cell membrane</keyword>
<keyword evidence="4 6" id="KW-1133">Transmembrane helix</keyword>
<dbReference type="InterPro" id="IPR002293">
    <property type="entry name" value="AA/rel_permease1"/>
</dbReference>
<comment type="subcellular location">
    <subcellularLocation>
        <location evidence="1">Cell membrane</location>
        <topology evidence="1">Multi-pass membrane protein</topology>
    </subcellularLocation>
</comment>
<dbReference type="PIRSF" id="PIRSF006060">
    <property type="entry name" value="AA_transporter"/>
    <property type="match status" value="1"/>
</dbReference>
<feature type="transmembrane region" description="Helical" evidence="6">
    <location>
        <begin position="349"/>
        <end position="370"/>
    </location>
</feature>
<proteinExistence type="predicted"/>
<dbReference type="PANTHER" id="PTHR42770">
    <property type="entry name" value="AMINO ACID TRANSPORTER-RELATED"/>
    <property type="match status" value="1"/>
</dbReference>
<dbReference type="RefSeq" id="WP_349544677.1">
    <property type="nucleotide sequence ID" value="NZ_JAOALG010000002.1"/>
</dbReference>
<feature type="transmembrane region" description="Helical" evidence="6">
    <location>
        <begin position="101"/>
        <end position="129"/>
    </location>
</feature>
<reference evidence="7 8" key="1">
    <citation type="journal article" date="2024" name="Chem. Sci.">
        <title>Discovery of a lagriamide polyketide by integrated genome mining, isotopic labeling, and untargeted metabolomics.</title>
        <authorList>
            <person name="Fergusson C.H."/>
            <person name="Saulog J."/>
            <person name="Paulo B.S."/>
            <person name="Wilson D.M."/>
            <person name="Liu D.Y."/>
            <person name="Morehouse N.J."/>
            <person name="Waterworth S."/>
            <person name="Barkei J."/>
            <person name="Gray C.A."/>
            <person name="Kwan J.C."/>
            <person name="Eustaquio A.S."/>
            <person name="Linington R.G."/>
        </authorList>
    </citation>
    <scope>NUCLEOTIDE SEQUENCE [LARGE SCALE GENOMIC DNA]</scope>
    <source>
        <strain evidence="7 8">RL17-338-BIF-B</strain>
    </source>
</reference>
<evidence type="ECO:0000256" key="1">
    <source>
        <dbReference type="ARBA" id="ARBA00004651"/>
    </source>
</evidence>
<dbReference type="PANTHER" id="PTHR42770:SF16">
    <property type="entry name" value="AMINO ACID PERMEASE"/>
    <property type="match status" value="1"/>
</dbReference>
<feature type="transmembrane region" description="Helical" evidence="6">
    <location>
        <begin position="244"/>
        <end position="268"/>
    </location>
</feature>
<protein>
    <submittedName>
        <fullName evidence="7">APC family permease</fullName>
    </submittedName>
</protein>
<feature type="transmembrane region" description="Helical" evidence="6">
    <location>
        <begin position="141"/>
        <end position="157"/>
    </location>
</feature>
<keyword evidence="8" id="KW-1185">Reference proteome</keyword>
<feature type="transmembrane region" description="Helical" evidence="6">
    <location>
        <begin position="298"/>
        <end position="321"/>
    </location>
</feature>
<name>A0ABV1LUB5_9BURK</name>
<feature type="transmembrane region" description="Helical" evidence="6">
    <location>
        <begin position="29"/>
        <end position="53"/>
    </location>
</feature>
<dbReference type="EMBL" id="JAOALG010000002">
    <property type="protein sequence ID" value="MEQ5842929.1"/>
    <property type="molecule type" value="Genomic_DNA"/>
</dbReference>
<dbReference type="Proteomes" id="UP001469089">
    <property type="component" value="Unassembled WGS sequence"/>
</dbReference>
<dbReference type="InterPro" id="IPR050367">
    <property type="entry name" value="APC_superfamily"/>
</dbReference>
<sequence length="494" mass="51130">MSLSSDNLREAGGVEGDSSLRGDLGASSILFMVMAAAAPLTVVGGAIPVGILLGNGEAFPAMFIVATITLLLFSVGLMAMSKHLPDAGAFFTYISHGIGTIPGVAAAYLAIVTYTTIQIAVFALFGSAISADLVVLGAPAVPWWFIVLLAIVVVGTLGNRHIELSSKVLVCVLVLEVGIVLALAAAIAIKGGAEGLSVGPFKLQNLLSGSPALGLMFAIVSFIGFESTVVYRSEVRDPNRTIPLATYGSALIIGAFYLIAAIAVIWGIGPSKLTEYISADPSTVLQRLTETYLGQTGAVIVSVLFLSSMFACVLSLHNVLARYQYSMAKAKLLPSPLGSAHKAHGSPHVASLVQVVSAAVITGLVAALQIPAASVFAWFAGIGTLAIVALMAATCLAVMVFFARNKLENSFVRTTIAPGLGLIGLSVSAWLITANFPLLVGDVNAKGQPMWGIVSDILVAVVVIGAIVGACQAVVLRIRNPSAYRNITKRLDRS</sequence>
<gene>
    <name evidence="7" type="ORF">N0A02_26080</name>
</gene>
<evidence type="ECO:0000256" key="2">
    <source>
        <dbReference type="ARBA" id="ARBA00022475"/>
    </source>
</evidence>
<evidence type="ECO:0000313" key="8">
    <source>
        <dbReference type="Proteomes" id="UP001469089"/>
    </source>
</evidence>
<accession>A0ABV1LUB5</accession>
<comment type="caution">
    <text evidence="7">The sequence shown here is derived from an EMBL/GenBank/DDBJ whole genome shotgun (WGS) entry which is preliminary data.</text>
</comment>
<keyword evidence="3 6" id="KW-0812">Transmembrane</keyword>
<evidence type="ECO:0000256" key="5">
    <source>
        <dbReference type="ARBA" id="ARBA00023136"/>
    </source>
</evidence>
<evidence type="ECO:0000256" key="3">
    <source>
        <dbReference type="ARBA" id="ARBA00022692"/>
    </source>
</evidence>
<dbReference type="Gene3D" id="1.20.1740.10">
    <property type="entry name" value="Amino acid/polyamine transporter I"/>
    <property type="match status" value="1"/>
</dbReference>
<feature type="transmembrane region" description="Helical" evidence="6">
    <location>
        <begin position="376"/>
        <end position="403"/>
    </location>
</feature>
<evidence type="ECO:0000313" key="7">
    <source>
        <dbReference type="EMBL" id="MEQ5842929.1"/>
    </source>
</evidence>
<feature type="transmembrane region" description="Helical" evidence="6">
    <location>
        <begin position="169"/>
        <end position="189"/>
    </location>
</feature>
<feature type="transmembrane region" description="Helical" evidence="6">
    <location>
        <begin position="415"/>
        <end position="433"/>
    </location>
</feature>